<evidence type="ECO:0000256" key="3">
    <source>
        <dbReference type="ARBA" id="ARBA00023274"/>
    </source>
</evidence>
<evidence type="ECO:0000256" key="5">
    <source>
        <dbReference type="HAMAP-Rule" id="MF_00514"/>
    </source>
</evidence>
<dbReference type="AlphaFoldDB" id="A0A7J5B8S0"/>
<dbReference type="NCBIfam" id="TIGR00001">
    <property type="entry name" value="rpmI_bact"/>
    <property type="match status" value="1"/>
</dbReference>
<dbReference type="InterPro" id="IPR018265">
    <property type="entry name" value="Ribosomal_bL35_CS"/>
</dbReference>
<evidence type="ECO:0000256" key="1">
    <source>
        <dbReference type="ARBA" id="ARBA00006598"/>
    </source>
</evidence>
<keyword evidence="2 5" id="KW-0689">Ribosomal protein</keyword>
<evidence type="ECO:0000256" key="6">
    <source>
        <dbReference type="RuleBase" id="RU000568"/>
    </source>
</evidence>
<dbReference type="PRINTS" id="PR00064">
    <property type="entry name" value="RIBOSOMALL35"/>
</dbReference>
<dbReference type="EMBL" id="WBKB01000007">
    <property type="protein sequence ID" value="KAB1641857.1"/>
    <property type="molecule type" value="Genomic_DNA"/>
</dbReference>
<evidence type="ECO:0000256" key="4">
    <source>
        <dbReference type="ARBA" id="ARBA00071664"/>
    </source>
</evidence>
<evidence type="ECO:0000313" key="8">
    <source>
        <dbReference type="Proteomes" id="UP000433493"/>
    </source>
</evidence>
<proteinExistence type="inferred from homology"/>
<dbReference type="GO" id="GO:0003735">
    <property type="term" value="F:structural constituent of ribosome"/>
    <property type="evidence" value="ECO:0007669"/>
    <property type="project" value="InterPro"/>
</dbReference>
<dbReference type="Proteomes" id="UP000433493">
    <property type="component" value="Unassembled WGS sequence"/>
</dbReference>
<accession>A0A7J5B8S0</accession>
<protein>
    <recommendedName>
        <fullName evidence="4 5">Large ribosomal subunit protein bL35</fullName>
    </recommendedName>
</protein>
<evidence type="ECO:0000313" key="7">
    <source>
        <dbReference type="EMBL" id="KAB1641857.1"/>
    </source>
</evidence>
<dbReference type="InterPro" id="IPR001706">
    <property type="entry name" value="Ribosomal_bL35"/>
</dbReference>
<organism evidence="7 8">
    <name type="scientific">Gulosibacter chungangensis</name>
    <dbReference type="NCBI Taxonomy" id="979746"/>
    <lineage>
        <taxon>Bacteria</taxon>
        <taxon>Bacillati</taxon>
        <taxon>Actinomycetota</taxon>
        <taxon>Actinomycetes</taxon>
        <taxon>Micrococcales</taxon>
        <taxon>Microbacteriaceae</taxon>
        <taxon>Gulosibacter</taxon>
    </lineage>
</organism>
<dbReference type="InterPro" id="IPR021137">
    <property type="entry name" value="Ribosomal_bL35-like"/>
</dbReference>
<dbReference type="PROSITE" id="PS00936">
    <property type="entry name" value="RIBOSOMAL_L35"/>
    <property type="match status" value="1"/>
</dbReference>
<dbReference type="Pfam" id="PF01632">
    <property type="entry name" value="Ribosomal_L35p"/>
    <property type="match status" value="1"/>
</dbReference>
<sequence length="64" mass="7197">MPKMKTHSGAKKRFKVTGSGKIMKQQAGMRHNLEVKSAHRKARLNQDQVLAPQDAKVIKKMLGK</sequence>
<reference evidence="7 8" key="1">
    <citation type="submission" date="2019-09" db="EMBL/GenBank/DDBJ databases">
        <title>Phylogeny of genus Pseudoclavibacter and closely related genus.</title>
        <authorList>
            <person name="Li Y."/>
        </authorList>
    </citation>
    <scope>NUCLEOTIDE SEQUENCE [LARGE SCALE GENOMIC DNA]</scope>
    <source>
        <strain evidence="7 8">KCTC 13959</strain>
    </source>
</reference>
<evidence type="ECO:0000256" key="2">
    <source>
        <dbReference type="ARBA" id="ARBA00022980"/>
    </source>
</evidence>
<gene>
    <name evidence="5 7" type="primary">rpmI</name>
    <name evidence="7" type="ORF">F8O05_11035</name>
</gene>
<dbReference type="PANTHER" id="PTHR33343:SF1">
    <property type="entry name" value="LARGE RIBOSOMAL SUBUNIT PROTEIN BL35M"/>
    <property type="match status" value="1"/>
</dbReference>
<dbReference type="PANTHER" id="PTHR33343">
    <property type="entry name" value="54S RIBOSOMAL PROTEIN BL35M"/>
    <property type="match status" value="1"/>
</dbReference>
<dbReference type="SUPFAM" id="SSF143034">
    <property type="entry name" value="L35p-like"/>
    <property type="match status" value="1"/>
</dbReference>
<dbReference type="Gene3D" id="4.10.410.60">
    <property type="match status" value="1"/>
</dbReference>
<dbReference type="HAMAP" id="MF_00514">
    <property type="entry name" value="Ribosomal_bL35"/>
    <property type="match status" value="1"/>
</dbReference>
<dbReference type="FunFam" id="4.10.410.60:FF:000001">
    <property type="entry name" value="50S ribosomal protein L35"/>
    <property type="match status" value="1"/>
</dbReference>
<comment type="caution">
    <text evidence="7">The sequence shown here is derived from an EMBL/GenBank/DDBJ whole genome shotgun (WGS) entry which is preliminary data.</text>
</comment>
<dbReference type="GO" id="GO:0022625">
    <property type="term" value="C:cytosolic large ribosomal subunit"/>
    <property type="evidence" value="ECO:0007669"/>
    <property type="project" value="TreeGrafter"/>
</dbReference>
<dbReference type="GO" id="GO:0006412">
    <property type="term" value="P:translation"/>
    <property type="evidence" value="ECO:0007669"/>
    <property type="project" value="UniProtKB-UniRule"/>
</dbReference>
<name>A0A7J5B8S0_9MICO</name>
<comment type="similarity">
    <text evidence="1 5 6">Belongs to the bacterial ribosomal protein bL35 family.</text>
</comment>
<keyword evidence="8" id="KW-1185">Reference proteome</keyword>
<dbReference type="OrthoDB" id="9804851at2"/>
<keyword evidence="3 5" id="KW-0687">Ribonucleoprotein</keyword>
<dbReference type="RefSeq" id="WP_158052808.1">
    <property type="nucleotide sequence ID" value="NZ_WBKB01000007.1"/>
</dbReference>
<dbReference type="InterPro" id="IPR037229">
    <property type="entry name" value="Ribosomal_bL35_sf"/>
</dbReference>